<reference evidence="2" key="2">
    <citation type="submission" date="2020-05" db="UniProtKB">
        <authorList>
            <consortium name="EnsemblMetazoa"/>
        </authorList>
    </citation>
    <scope>IDENTIFICATION</scope>
    <source>
        <strain evidence="2">CM1001059</strain>
    </source>
</reference>
<proteinExistence type="predicted"/>
<protein>
    <submittedName>
        <fullName evidence="2">Uncharacterized protein</fullName>
    </submittedName>
</protein>
<dbReference type="Proteomes" id="UP000075902">
    <property type="component" value="Unassembled WGS sequence"/>
</dbReference>
<dbReference type="VEuPathDB" id="VectorBase:AMEC001392"/>
<feature type="region of interest" description="Disordered" evidence="1">
    <location>
        <begin position="179"/>
        <end position="220"/>
    </location>
</feature>
<accession>A0A182TFI4</accession>
<dbReference type="PANTHER" id="PTHR45845:SF3">
    <property type="entry name" value="PURATROPHIN-1-LIKE, ISOFORM A"/>
    <property type="match status" value="1"/>
</dbReference>
<dbReference type="EnsemblMetazoa" id="AMEC001392-RA">
    <property type="protein sequence ID" value="AMEC001392-PA"/>
    <property type="gene ID" value="AMEC001392"/>
</dbReference>
<dbReference type="InterPro" id="IPR052231">
    <property type="entry name" value="Rho_GEF_signaling-related"/>
</dbReference>
<reference evidence="3" key="1">
    <citation type="submission" date="2014-01" db="EMBL/GenBank/DDBJ databases">
        <title>The Genome Sequence of Anopheles melas CM1001059_A (V2).</title>
        <authorList>
            <consortium name="The Broad Institute Genomics Platform"/>
            <person name="Neafsey D.E."/>
            <person name="Besansky N."/>
            <person name="Howell P."/>
            <person name="Walton C."/>
            <person name="Young S.K."/>
            <person name="Zeng Q."/>
            <person name="Gargeya S."/>
            <person name="Fitzgerald M."/>
            <person name="Haas B."/>
            <person name="Abouelleil A."/>
            <person name="Allen A.W."/>
            <person name="Alvarado L."/>
            <person name="Arachchi H.M."/>
            <person name="Berlin A.M."/>
            <person name="Chapman S.B."/>
            <person name="Gainer-Dewar J."/>
            <person name="Goldberg J."/>
            <person name="Griggs A."/>
            <person name="Gujja S."/>
            <person name="Hansen M."/>
            <person name="Howarth C."/>
            <person name="Imamovic A."/>
            <person name="Ireland A."/>
            <person name="Larimer J."/>
            <person name="McCowan C."/>
            <person name="Murphy C."/>
            <person name="Pearson M."/>
            <person name="Poon T.W."/>
            <person name="Priest M."/>
            <person name="Roberts A."/>
            <person name="Saif S."/>
            <person name="Shea T."/>
            <person name="Sisk P."/>
            <person name="Sykes S."/>
            <person name="Wortman J."/>
            <person name="Nusbaum C."/>
            <person name="Birren B."/>
        </authorList>
    </citation>
    <scope>NUCLEOTIDE SEQUENCE [LARGE SCALE GENOMIC DNA]</scope>
    <source>
        <strain evidence="3">CM1001059</strain>
    </source>
</reference>
<dbReference type="STRING" id="34690.A0A182TFI4"/>
<keyword evidence="3" id="KW-1185">Reference proteome</keyword>
<dbReference type="AlphaFoldDB" id="A0A182TFI4"/>
<evidence type="ECO:0000313" key="2">
    <source>
        <dbReference type="EnsemblMetazoa" id="AMEC001392-PA"/>
    </source>
</evidence>
<evidence type="ECO:0000313" key="3">
    <source>
        <dbReference type="Proteomes" id="UP000075902"/>
    </source>
</evidence>
<name>A0A182TFI4_9DIPT</name>
<evidence type="ECO:0000256" key="1">
    <source>
        <dbReference type="SAM" id="MobiDB-lite"/>
    </source>
</evidence>
<dbReference type="PANTHER" id="PTHR45845">
    <property type="entry name" value="RHO GUANINE NUCLEOTIDE EXCHANGE FACTOR-RELATED"/>
    <property type="match status" value="1"/>
</dbReference>
<sequence length="381" mass="43367">MSEGTHDRSGTPIIYIEVEKTLTSGLNCYEIATVLLYYNTLPIQRPTHYALHLLVNESGQLHFLDTIESTLQLLDGHLKLSAVFVSGGYDAGGGDQQQQQQHHPPKEYLRPGSVRVRYLNNETVKNFISTDNLPIQCCGFYVHDQREWVDFFQLLEQLQQQCVETGRRLVAVLGDLRSGESQTHQNQNQHQQQQQQQSHHHNHLQNGTATTRRQLHSQHRALSRALMDSELQSLRRKGPNTIQRLQDKLTVINNRQTLKQTKNLVRALSVDSSVRGSVNGIGANGTESTTNGVGGVDQDIINGRLAEVIAIYGEVDRAARKLEQLTEQRRERLREMTRQRALDDEINEVRIRERVLVFCSAYSSDLEKPRAPHPMLWCVCV</sequence>
<feature type="compositionally biased region" description="Low complexity" evidence="1">
    <location>
        <begin position="182"/>
        <end position="197"/>
    </location>
</feature>
<organism evidence="2 3">
    <name type="scientific">Anopheles melas</name>
    <dbReference type="NCBI Taxonomy" id="34690"/>
    <lineage>
        <taxon>Eukaryota</taxon>
        <taxon>Metazoa</taxon>
        <taxon>Ecdysozoa</taxon>
        <taxon>Arthropoda</taxon>
        <taxon>Hexapoda</taxon>
        <taxon>Insecta</taxon>
        <taxon>Pterygota</taxon>
        <taxon>Neoptera</taxon>
        <taxon>Endopterygota</taxon>
        <taxon>Diptera</taxon>
        <taxon>Nematocera</taxon>
        <taxon>Culicoidea</taxon>
        <taxon>Culicidae</taxon>
        <taxon>Anophelinae</taxon>
        <taxon>Anopheles</taxon>
    </lineage>
</organism>